<protein>
    <recommendedName>
        <fullName evidence="6">HTH myb-type domain-containing protein</fullName>
    </recommendedName>
</protein>
<dbReference type="GO" id="GO:0003700">
    <property type="term" value="F:DNA-binding transcription factor activity"/>
    <property type="evidence" value="ECO:0007669"/>
    <property type="project" value="InterPro"/>
</dbReference>
<feature type="region of interest" description="Disordered" evidence="5">
    <location>
        <begin position="1"/>
        <end position="56"/>
    </location>
</feature>
<evidence type="ECO:0000256" key="1">
    <source>
        <dbReference type="ARBA" id="ARBA00004123"/>
    </source>
</evidence>
<dbReference type="PANTHER" id="PTHR31314">
    <property type="entry name" value="MYB FAMILY TRANSCRIPTION FACTOR PHL7-LIKE"/>
    <property type="match status" value="1"/>
</dbReference>
<dbReference type="InterPro" id="IPR001005">
    <property type="entry name" value="SANT/Myb"/>
</dbReference>
<dbReference type="PANTHER" id="PTHR31314:SF168">
    <property type="entry name" value="MYB-LIKE HTH TRANSCRIPTIONAL REGULATOR FAMILY PROTEIN"/>
    <property type="match status" value="1"/>
</dbReference>
<dbReference type="InterPro" id="IPR046955">
    <property type="entry name" value="PHR1-like"/>
</dbReference>
<dbReference type="InterPro" id="IPR006447">
    <property type="entry name" value="Myb_dom_plants"/>
</dbReference>
<feature type="region of interest" description="Disordered" evidence="5">
    <location>
        <begin position="338"/>
        <end position="359"/>
    </location>
</feature>
<dbReference type="InterPro" id="IPR017930">
    <property type="entry name" value="Myb_dom"/>
</dbReference>
<evidence type="ECO:0000256" key="5">
    <source>
        <dbReference type="SAM" id="MobiDB-lite"/>
    </source>
</evidence>
<dbReference type="GO" id="GO:0003677">
    <property type="term" value="F:DNA binding"/>
    <property type="evidence" value="ECO:0007669"/>
    <property type="project" value="InterPro"/>
</dbReference>
<proteinExistence type="predicted"/>
<dbReference type="PROSITE" id="PS51294">
    <property type="entry name" value="HTH_MYB"/>
    <property type="match status" value="1"/>
</dbReference>
<keyword evidence="2" id="KW-0805">Transcription regulation</keyword>
<comment type="subcellular location">
    <subcellularLocation>
        <location evidence="1">Nucleus</location>
    </subcellularLocation>
</comment>
<feature type="compositionally biased region" description="Acidic residues" evidence="5">
    <location>
        <begin position="21"/>
        <end position="30"/>
    </location>
</feature>
<evidence type="ECO:0000256" key="2">
    <source>
        <dbReference type="ARBA" id="ARBA00023015"/>
    </source>
</evidence>
<evidence type="ECO:0000313" key="8">
    <source>
        <dbReference type="Proteomes" id="UP000823749"/>
    </source>
</evidence>
<evidence type="ECO:0000256" key="4">
    <source>
        <dbReference type="ARBA" id="ARBA00023242"/>
    </source>
</evidence>
<comment type="caution">
    <text evidence="7">The sequence shown here is derived from an EMBL/GenBank/DDBJ whole genome shotgun (WGS) entry which is preliminary data.</text>
</comment>
<dbReference type="InterPro" id="IPR009057">
    <property type="entry name" value="Homeodomain-like_sf"/>
</dbReference>
<dbReference type="SUPFAM" id="SSF46689">
    <property type="entry name" value="Homeodomain-like"/>
    <property type="match status" value="1"/>
</dbReference>
<gene>
    <name evidence="7" type="ORF">RHGRI_015551</name>
</gene>
<dbReference type="Gene3D" id="1.10.10.60">
    <property type="entry name" value="Homeodomain-like"/>
    <property type="match status" value="1"/>
</dbReference>
<feature type="region of interest" description="Disordered" evidence="5">
    <location>
        <begin position="246"/>
        <end position="287"/>
    </location>
</feature>
<dbReference type="Pfam" id="PF00249">
    <property type="entry name" value="Myb_DNA-binding"/>
    <property type="match status" value="1"/>
</dbReference>
<feature type="compositionally biased region" description="Basic and acidic residues" evidence="5">
    <location>
        <begin position="338"/>
        <end position="351"/>
    </location>
</feature>
<dbReference type="NCBIfam" id="TIGR01557">
    <property type="entry name" value="myb_SHAQKYF"/>
    <property type="match status" value="1"/>
</dbReference>
<keyword evidence="4" id="KW-0539">Nucleus</keyword>
<evidence type="ECO:0000259" key="6">
    <source>
        <dbReference type="PROSITE" id="PS51294"/>
    </source>
</evidence>
<sequence length="359" mass="40219">MGETDGSEFSKTISPSNSERNEDDGFDSGEENEKNNGCSKANKDGSSSSNSTVDEFKKKAAAVRPYVRSKTPRLRWTPDLHLRFVHAVGRLGGPDRATPKLVLQLMNIKGLNIAHVKSHLQVRNLPLKNLTMFRSKKIDDVGQVVTDHRYLVEGGDRNIYNLSQLTMLQGFNQRHHSNFRHVQNWFLFSFRYGEPSWSETPGFYGTFGERIFGSSYSNMANRKLHRSIPSMNEHYTWRKNDPKNEFGSFGDSLSTQSQAKGGTGILSSTPPGFSTTSVDGRAGVKRKTSDHDIDLNLSLGLASGFDESQKDEDDDKDEDEKNLSLCLYSSSFSSKISRLKEGDRRGEKERGTSTLDLTI</sequence>
<evidence type="ECO:0000313" key="7">
    <source>
        <dbReference type="EMBL" id="KAG5550638.1"/>
    </source>
</evidence>
<dbReference type="Proteomes" id="UP000823749">
    <property type="component" value="Chromosome 5"/>
</dbReference>
<reference evidence="7" key="1">
    <citation type="submission" date="2020-08" db="EMBL/GenBank/DDBJ databases">
        <title>Plant Genome Project.</title>
        <authorList>
            <person name="Zhang R.-G."/>
        </authorList>
    </citation>
    <scope>NUCLEOTIDE SEQUENCE</scope>
    <source>
        <strain evidence="7">WSP0</strain>
        <tissue evidence="7">Leaf</tissue>
    </source>
</reference>
<dbReference type="AlphaFoldDB" id="A0AAV6KEC2"/>
<feature type="compositionally biased region" description="Polar residues" evidence="5">
    <location>
        <begin position="7"/>
        <end position="18"/>
    </location>
</feature>
<feature type="domain" description="HTH myb-type" evidence="6">
    <location>
        <begin position="68"/>
        <end position="128"/>
    </location>
</feature>
<dbReference type="GO" id="GO:0005634">
    <property type="term" value="C:nucleus"/>
    <property type="evidence" value="ECO:0007669"/>
    <property type="project" value="UniProtKB-SubCell"/>
</dbReference>
<keyword evidence="8" id="KW-1185">Reference proteome</keyword>
<feature type="compositionally biased region" description="Polar residues" evidence="5">
    <location>
        <begin position="251"/>
        <end position="278"/>
    </location>
</feature>
<dbReference type="EMBL" id="JACTNZ010000005">
    <property type="protein sequence ID" value="KAG5550638.1"/>
    <property type="molecule type" value="Genomic_DNA"/>
</dbReference>
<accession>A0AAV6KEC2</accession>
<feature type="compositionally biased region" description="Polar residues" evidence="5">
    <location>
        <begin position="35"/>
        <end position="53"/>
    </location>
</feature>
<organism evidence="7 8">
    <name type="scientific">Rhododendron griersonianum</name>
    <dbReference type="NCBI Taxonomy" id="479676"/>
    <lineage>
        <taxon>Eukaryota</taxon>
        <taxon>Viridiplantae</taxon>
        <taxon>Streptophyta</taxon>
        <taxon>Embryophyta</taxon>
        <taxon>Tracheophyta</taxon>
        <taxon>Spermatophyta</taxon>
        <taxon>Magnoliopsida</taxon>
        <taxon>eudicotyledons</taxon>
        <taxon>Gunneridae</taxon>
        <taxon>Pentapetalae</taxon>
        <taxon>asterids</taxon>
        <taxon>Ericales</taxon>
        <taxon>Ericaceae</taxon>
        <taxon>Ericoideae</taxon>
        <taxon>Rhodoreae</taxon>
        <taxon>Rhododendron</taxon>
    </lineage>
</organism>
<keyword evidence="3" id="KW-0804">Transcription</keyword>
<name>A0AAV6KEC2_9ERIC</name>
<evidence type="ECO:0000256" key="3">
    <source>
        <dbReference type="ARBA" id="ARBA00023163"/>
    </source>
</evidence>